<feature type="transmembrane region" description="Helical" evidence="1">
    <location>
        <begin position="31"/>
        <end position="48"/>
    </location>
</feature>
<gene>
    <name evidence="2" type="ordered locus">Amet_3100</name>
</gene>
<evidence type="ECO:0000313" key="2">
    <source>
        <dbReference type="EMBL" id="ABR49240.1"/>
    </source>
</evidence>
<dbReference type="EMBL" id="CP000724">
    <property type="protein sequence ID" value="ABR49240.1"/>
    <property type="molecule type" value="Genomic_DNA"/>
</dbReference>
<keyword evidence="1" id="KW-0812">Transmembrane</keyword>
<dbReference type="eggNOG" id="COG3706">
    <property type="taxonomic scope" value="Bacteria"/>
</dbReference>
<feature type="transmembrane region" description="Helical" evidence="1">
    <location>
        <begin position="7"/>
        <end position="25"/>
    </location>
</feature>
<reference evidence="3" key="1">
    <citation type="journal article" date="2016" name="Genome Announc.">
        <title>Complete genome sequence of Alkaliphilus metalliredigens strain QYMF, an alkaliphilic and metal-reducing bacterium isolated from borax-contaminated leachate ponds.</title>
        <authorList>
            <person name="Hwang C."/>
            <person name="Copeland A."/>
            <person name="Lucas S."/>
            <person name="Lapidus A."/>
            <person name="Barry K."/>
            <person name="Detter J.C."/>
            <person name="Glavina Del Rio T."/>
            <person name="Hammon N."/>
            <person name="Israni S."/>
            <person name="Dalin E."/>
            <person name="Tice H."/>
            <person name="Pitluck S."/>
            <person name="Chertkov O."/>
            <person name="Brettin T."/>
            <person name="Bruce D."/>
            <person name="Han C."/>
            <person name="Schmutz J."/>
            <person name="Larimer F."/>
            <person name="Land M.L."/>
            <person name="Hauser L."/>
            <person name="Kyrpides N."/>
            <person name="Mikhailova N."/>
            <person name="Ye Q."/>
            <person name="Zhou J."/>
            <person name="Richardson P."/>
            <person name="Fields M.W."/>
        </authorList>
    </citation>
    <scope>NUCLEOTIDE SEQUENCE [LARGE SCALE GENOMIC DNA]</scope>
    <source>
        <strain evidence="3">QYMF</strain>
    </source>
</reference>
<dbReference type="OrthoDB" id="1952191at2"/>
<feature type="transmembrane region" description="Helical" evidence="1">
    <location>
        <begin position="86"/>
        <end position="105"/>
    </location>
</feature>
<dbReference type="HOGENOM" id="CLU_1105382_0_0_9"/>
<evidence type="ECO:0000313" key="3">
    <source>
        <dbReference type="Proteomes" id="UP000001572"/>
    </source>
</evidence>
<keyword evidence="1" id="KW-1133">Transmembrane helix</keyword>
<accession>A6TSS2</accession>
<proteinExistence type="predicted"/>
<keyword evidence="1" id="KW-0472">Membrane</keyword>
<dbReference type="KEGG" id="amt:Amet_3100"/>
<dbReference type="RefSeq" id="WP_012064206.1">
    <property type="nucleotide sequence ID" value="NC_009633.1"/>
</dbReference>
<dbReference type="STRING" id="293826.Amet_3100"/>
<dbReference type="Proteomes" id="UP000001572">
    <property type="component" value="Chromosome"/>
</dbReference>
<keyword evidence="3" id="KW-1185">Reference proteome</keyword>
<organism evidence="2 3">
    <name type="scientific">Alkaliphilus metalliredigens (strain QYMF)</name>
    <dbReference type="NCBI Taxonomy" id="293826"/>
    <lineage>
        <taxon>Bacteria</taxon>
        <taxon>Bacillati</taxon>
        <taxon>Bacillota</taxon>
        <taxon>Clostridia</taxon>
        <taxon>Peptostreptococcales</taxon>
        <taxon>Natronincolaceae</taxon>
        <taxon>Alkaliphilus</taxon>
    </lineage>
</organism>
<name>A6TSS2_ALKMQ</name>
<feature type="transmembrane region" description="Helical" evidence="1">
    <location>
        <begin position="55"/>
        <end position="74"/>
    </location>
</feature>
<evidence type="ECO:0000256" key="1">
    <source>
        <dbReference type="SAM" id="Phobius"/>
    </source>
</evidence>
<sequence length="252" mass="29353">MKRQQWLTFAQIGQLILFFITISYFLPSDYAPYFIGQYIVLIISFTFLSQSKSFILLITYTMVTGVTFLFIGFIREWEASLQWRAILYHFILTSNAAISYSSAYFSRQLQENNAFLSKRINELLNYVGDSGLLTKQEFEKRSKLIKKAMARRHEQGYQIYFSLEKINPYTQKSAFDTLTNLAVTVFRSEYDLVGKWNDHSFVLLLQNTDEPGMEISLNRYFSTVTSRMNLKESDFVIKIEAIGHSQGQVITI</sequence>
<protein>
    <submittedName>
        <fullName evidence="2">Uncharacterized protein</fullName>
    </submittedName>
</protein>
<dbReference type="AlphaFoldDB" id="A6TSS2"/>